<gene>
    <name evidence="2" type="ORF">IE077_000840</name>
</gene>
<reference evidence="2 3" key="1">
    <citation type="journal article" date="2020" name="bioRxiv">
        <title>Metabolic contributions of an alphaproteobacterial endosymbiont in the apicomplexan Cardiosporidium cionae.</title>
        <authorList>
            <person name="Hunter E.S."/>
            <person name="Paight C.J."/>
            <person name="Lane C.E."/>
        </authorList>
    </citation>
    <scope>NUCLEOTIDE SEQUENCE [LARGE SCALE GENOMIC DNA]</scope>
    <source>
        <strain evidence="2">ESH_2018</strain>
    </source>
</reference>
<dbReference type="Proteomes" id="UP000823046">
    <property type="component" value="Unassembled WGS sequence"/>
</dbReference>
<comment type="caution">
    <text evidence="2">The sequence shown here is derived from an EMBL/GenBank/DDBJ whole genome shotgun (WGS) entry which is preliminary data.</text>
</comment>
<dbReference type="EMBL" id="JADAQX010000074">
    <property type="protein sequence ID" value="KAF8822187.1"/>
    <property type="molecule type" value="Genomic_DNA"/>
</dbReference>
<protein>
    <recommendedName>
        <fullName evidence="1">Protein kinase domain-containing protein</fullName>
    </recommendedName>
</protein>
<evidence type="ECO:0000259" key="1">
    <source>
        <dbReference type="PROSITE" id="PS50011"/>
    </source>
</evidence>
<evidence type="ECO:0000313" key="3">
    <source>
        <dbReference type="Proteomes" id="UP000823046"/>
    </source>
</evidence>
<dbReference type="SUPFAM" id="SSF56112">
    <property type="entry name" value="Protein kinase-like (PK-like)"/>
    <property type="match status" value="1"/>
</dbReference>
<accession>A0ABQ7JDU2</accession>
<sequence length="667" mass="75494">MASIHRAESLSLFLPICSLQSSLGYKKRFQCPFLHQNMDLKGFHGFVVNQCYLPLIKFYHSAFFRHFYTLSRNFLLEHADPMIACPNSWNFVSLCENFWSSFFKSHCSLSEMMLSLVIWKYCLNIELAAIRTLRWKALPAFTTTQSSSKKVSLTAVSREYNGDAFGEENPHARVQFFDYKKQTACFKTSMKLYKSCLQLSSYFLGIVRATCILSSKSHTCDEDTGIFIGCIFDETGKRYVLNEFNHSVKDCFADSYGICDVDSSSSPKFYHTQSMAFSDISDPLLVDFRLHDIDCLFDIGKIIGEGSQCVIRSCTYKNAPWPSPVYCLRQTATKDISISLFRKFAALCHPNIVQQFQLYNDCSADNQYILMEYGEGPDLFHYISQHPYRLPISVIRGIFAQVLKSLVYMHERELIHRDIKLENYVLKEKGISGNVCGDQSIPSIMLVDFGLAIQSTDQRGPVGTMSYMAPELFLVDNYDAKVDVWATGILLCFLLTGCSPFGCSGINCYIPASFPFQTSTASLYASMQCNFEKDIENWLALQQPGISLEIRQLVKHLLTADPSARLCASEALRSPWFQQPMVDIPSSKEYALCHVDADELIEQNMEGIVQPCLSQGEMEETGGIKTAGDLFERSCSQVQGNSCFLGNVSDYSTMESYIINLRTHSFT</sequence>
<dbReference type="Pfam" id="PF00069">
    <property type="entry name" value="Pkinase"/>
    <property type="match status" value="1"/>
</dbReference>
<dbReference type="PROSITE" id="PS00108">
    <property type="entry name" value="PROTEIN_KINASE_ST"/>
    <property type="match status" value="1"/>
</dbReference>
<evidence type="ECO:0000313" key="2">
    <source>
        <dbReference type="EMBL" id="KAF8822187.1"/>
    </source>
</evidence>
<dbReference type="InterPro" id="IPR008271">
    <property type="entry name" value="Ser/Thr_kinase_AS"/>
</dbReference>
<dbReference type="InterPro" id="IPR000719">
    <property type="entry name" value="Prot_kinase_dom"/>
</dbReference>
<dbReference type="PANTHER" id="PTHR44167">
    <property type="entry name" value="OVARIAN-SPECIFIC SERINE/THREONINE-PROTEIN KINASE LOK-RELATED"/>
    <property type="match status" value="1"/>
</dbReference>
<dbReference type="PANTHER" id="PTHR44167:SF24">
    <property type="entry name" value="SERINE_THREONINE-PROTEIN KINASE CHK2"/>
    <property type="match status" value="1"/>
</dbReference>
<feature type="domain" description="Protein kinase" evidence="1">
    <location>
        <begin position="297"/>
        <end position="577"/>
    </location>
</feature>
<name>A0ABQ7JDU2_9APIC</name>
<keyword evidence="3" id="KW-1185">Reference proteome</keyword>
<dbReference type="InterPro" id="IPR011009">
    <property type="entry name" value="Kinase-like_dom_sf"/>
</dbReference>
<dbReference type="PROSITE" id="PS50011">
    <property type="entry name" value="PROTEIN_KINASE_DOM"/>
    <property type="match status" value="1"/>
</dbReference>
<dbReference type="SMART" id="SM00220">
    <property type="entry name" value="S_TKc"/>
    <property type="match status" value="1"/>
</dbReference>
<organism evidence="2 3">
    <name type="scientific">Cardiosporidium cionae</name>
    <dbReference type="NCBI Taxonomy" id="476202"/>
    <lineage>
        <taxon>Eukaryota</taxon>
        <taxon>Sar</taxon>
        <taxon>Alveolata</taxon>
        <taxon>Apicomplexa</taxon>
        <taxon>Aconoidasida</taxon>
        <taxon>Nephromycida</taxon>
        <taxon>Cardiosporidium</taxon>
    </lineage>
</organism>
<dbReference type="Gene3D" id="1.10.510.10">
    <property type="entry name" value="Transferase(Phosphotransferase) domain 1"/>
    <property type="match status" value="1"/>
</dbReference>
<proteinExistence type="predicted"/>